<keyword evidence="4" id="KW-0479">Metal-binding</keyword>
<dbReference type="Gene3D" id="3.90.470.20">
    <property type="entry name" value="4'-phosphopantetheinyl transferase domain"/>
    <property type="match status" value="2"/>
</dbReference>
<organism evidence="9 10">
    <name type="scientific">Paenibacillus tundrae</name>
    <dbReference type="NCBI Taxonomy" id="528187"/>
    <lineage>
        <taxon>Bacteria</taxon>
        <taxon>Bacillati</taxon>
        <taxon>Bacillota</taxon>
        <taxon>Bacilli</taxon>
        <taxon>Bacillales</taxon>
        <taxon>Paenibacillaceae</taxon>
        <taxon>Paenibacillus</taxon>
    </lineage>
</organism>
<accession>A0ABT9WJ64</accession>
<dbReference type="PANTHER" id="PTHR12215:SF10">
    <property type="entry name" value="L-AMINOADIPATE-SEMIALDEHYDE DEHYDROGENASE-PHOSPHOPANTETHEINYL TRANSFERASE"/>
    <property type="match status" value="1"/>
</dbReference>
<evidence type="ECO:0000259" key="8">
    <source>
        <dbReference type="Pfam" id="PF22624"/>
    </source>
</evidence>
<dbReference type="InterPro" id="IPR037143">
    <property type="entry name" value="4-PPantetheinyl_Trfase_dom_sf"/>
</dbReference>
<sequence length="229" mass="25653">MMIKIQVMQVPSILLEDDWELLLSVVSAERRTGAARYVHHADAYRSVLGEALARVTLAGQTGEQAKDISFSRDAYGKPFLNEHADHPFNLSHSGDWIVMISGGHGLVGIDVEQTKPIDLQIADRFFAPQENRYLISQPADMQVETFYRLWTLKESYIKAVGKGLSIPLDSFAILPNDQGNWHCEQDPAYRFHSERLDDGHMLAACSVGTALPTEYDVVTVQNVLQAIRK</sequence>
<proteinExistence type="inferred from homology"/>
<dbReference type="Pfam" id="PF01648">
    <property type="entry name" value="ACPS"/>
    <property type="match status" value="1"/>
</dbReference>
<evidence type="ECO:0000256" key="5">
    <source>
        <dbReference type="ARBA" id="ARBA00022842"/>
    </source>
</evidence>
<keyword evidence="3 9" id="KW-0808">Transferase</keyword>
<gene>
    <name evidence="9" type="ORF">J2T19_004755</name>
</gene>
<dbReference type="Proteomes" id="UP001233836">
    <property type="component" value="Unassembled WGS sequence"/>
</dbReference>
<dbReference type="InterPro" id="IPR055066">
    <property type="entry name" value="AASDHPPT_N"/>
</dbReference>
<evidence type="ECO:0000256" key="6">
    <source>
        <dbReference type="ARBA" id="ARBA00023194"/>
    </source>
</evidence>
<feature type="domain" description="4'-phosphopantetheinyl transferase N-terminal" evidence="8">
    <location>
        <begin position="16"/>
        <end position="101"/>
    </location>
</feature>
<dbReference type="InterPro" id="IPR008278">
    <property type="entry name" value="4-PPantetheinyl_Trfase_dom"/>
</dbReference>
<evidence type="ECO:0000256" key="2">
    <source>
        <dbReference type="ARBA" id="ARBA00010990"/>
    </source>
</evidence>
<dbReference type="EMBL" id="JAUSTI010000018">
    <property type="protein sequence ID" value="MDQ0173262.1"/>
    <property type="molecule type" value="Genomic_DNA"/>
</dbReference>
<evidence type="ECO:0000256" key="4">
    <source>
        <dbReference type="ARBA" id="ARBA00022723"/>
    </source>
</evidence>
<feature type="domain" description="4'-phosphopantetheinyl transferase" evidence="7">
    <location>
        <begin position="107"/>
        <end position="193"/>
    </location>
</feature>
<evidence type="ECO:0000256" key="3">
    <source>
        <dbReference type="ARBA" id="ARBA00022679"/>
    </source>
</evidence>
<dbReference type="InterPro" id="IPR050559">
    <property type="entry name" value="P-Pant_transferase_sf"/>
</dbReference>
<dbReference type="NCBIfam" id="TIGR00556">
    <property type="entry name" value="pantethn_trn"/>
    <property type="match status" value="1"/>
</dbReference>
<comment type="cofactor">
    <cofactor evidence="1">
        <name>Mg(2+)</name>
        <dbReference type="ChEBI" id="CHEBI:18420"/>
    </cofactor>
</comment>
<comment type="similarity">
    <text evidence="2">Belongs to the P-Pant transferase superfamily. Gsp/Sfp/HetI/AcpT family.</text>
</comment>
<keyword evidence="6" id="KW-0045">Antibiotic biosynthesis</keyword>
<name>A0ABT9WJ64_9BACL</name>
<dbReference type="EC" id="2.7.8.-" evidence="9"/>
<reference evidence="9 10" key="1">
    <citation type="submission" date="2023-07" db="EMBL/GenBank/DDBJ databases">
        <title>Sorghum-associated microbial communities from plants grown in Nebraska, USA.</title>
        <authorList>
            <person name="Schachtman D."/>
        </authorList>
    </citation>
    <scope>NUCLEOTIDE SEQUENCE [LARGE SCALE GENOMIC DNA]</scope>
    <source>
        <strain evidence="9 10">DS1314</strain>
    </source>
</reference>
<evidence type="ECO:0000313" key="10">
    <source>
        <dbReference type="Proteomes" id="UP001233836"/>
    </source>
</evidence>
<evidence type="ECO:0000259" key="7">
    <source>
        <dbReference type="Pfam" id="PF01648"/>
    </source>
</evidence>
<keyword evidence="10" id="KW-1185">Reference proteome</keyword>
<comment type="caution">
    <text evidence="9">The sequence shown here is derived from an EMBL/GenBank/DDBJ whole genome shotgun (WGS) entry which is preliminary data.</text>
</comment>
<dbReference type="SUPFAM" id="SSF56214">
    <property type="entry name" value="4'-phosphopantetheinyl transferase"/>
    <property type="match status" value="2"/>
</dbReference>
<dbReference type="GO" id="GO:0016740">
    <property type="term" value="F:transferase activity"/>
    <property type="evidence" value="ECO:0007669"/>
    <property type="project" value="UniProtKB-KW"/>
</dbReference>
<dbReference type="InterPro" id="IPR004568">
    <property type="entry name" value="Ppantetheine-prot_Trfase_dom"/>
</dbReference>
<keyword evidence="5" id="KW-0460">Magnesium</keyword>
<evidence type="ECO:0000256" key="1">
    <source>
        <dbReference type="ARBA" id="ARBA00001946"/>
    </source>
</evidence>
<dbReference type="PANTHER" id="PTHR12215">
    <property type="entry name" value="PHOSPHOPANTETHEINE TRANSFERASE"/>
    <property type="match status" value="1"/>
</dbReference>
<protein>
    <submittedName>
        <fullName evidence="9">4'-phosphopantetheinyl transferase</fullName>
        <ecNumber evidence="9">2.7.8.-</ecNumber>
    </submittedName>
</protein>
<dbReference type="Pfam" id="PF22624">
    <property type="entry name" value="AASDHPPT_N"/>
    <property type="match status" value="1"/>
</dbReference>
<evidence type="ECO:0000313" key="9">
    <source>
        <dbReference type="EMBL" id="MDQ0173262.1"/>
    </source>
</evidence>